<dbReference type="AlphaFoldDB" id="A0A6J4L9H9"/>
<proteinExistence type="inferred from homology"/>
<dbReference type="PANTHER" id="PTHR48098">
    <property type="entry name" value="ENTEROCHELIN ESTERASE-RELATED"/>
    <property type="match status" value="1"/>
</dbReference>
<evidence type="ECO:0000256" key="2">
    <source>
        <dbReference type="ARBA" id="ARBA00005874"/>
    </source>
</evidence>
<comment type="similarity">
    <text evidence="2">Belongs to the mycobacterial A85 antigen family.</text>
</comment>
<dbReference type="EC" id="2.3.1.20" evidence="4"/>
<feature type="transmembrane region" description="Helical" evidence="9">
    <location>
        <begin position="15"/>
        <end position="36"/>
    </location>
</feature>
<evidence type="ECO:0000313" key="10">
    <source>
        <dbReference type="EMBL" id="CAA9327493.1"/>
    </source>
</evidence>
<dbReference type="InterPro" id="IPR006311">
    <property type="entry name" value="TAT_signal"/>
</dbReference>
<organism evidence="10">
    <name type="scientific">uncultured Nocardioidaceae bacterium</name>
    <dbReference type="NCBI Taxonomy" id="253824"/>
    <lineage>
        <taxon>Bacteria</taxon>
        <taxon>Bacillati</taxon>
        <taxon>Actinomycetota</taxon>
        <taxon>Actinomycetes</taxon>
        <taxon>Propionibacteriales</taxon>
        <taxon>Nocardioidaceae</taxon>
        <taxon>environmental samples</taxon>
    </lineage>
</organism>
<dbReference type="PANTHER" id="PTHR48098:SF1">
    <property type="entry name" value="DIACYLGLYCEROL ACYLTRANSFERASE_MYCOLYLTRANSFERASE AG85A"/>
    <property type="match status" value="1"/>
</dbReference>
<protein>
    <recommendedName>
        <fullName evidence="7">Acyl-CoA:diacylglycerol acyltransferase</fullName>
        <ecNumber evidence="3">2.3.1.122</ecNumber>
        <ecNumber evidence="4">2.3.1.20</ecNumber>
    </recommendedName>
</protein>
<name>A0A6J4L9H9_9ACTN</name>
<evidence type="ECO:0000256" key="7">
    <source>
        <dbReference type="ARBA" id="ARBA00032572"/>
    </source>
</evidence>
<keyword evidence="9" id="KW-0472">Membrane</keyword>
<dbReference type="GO" id="GO:0004144">
    <property type="term" value="F:diacylglycerol O-acyltransferase activity"/>
    <property type="evidence" value="ECO:0007669"/>
    <property type="project" value="UniProtKB-EC"/>
</dbReference>
<comment type="catalytic activity">
    <reaction evidence="8">
        <text>an acyl-CoA + a 1,2-diacyl-sn-glycerol = a triacyl-sn-glycerol + CoA</text>
        <dbReference type="Rhea" id="RHEA:10868"/>
        <dbReference type="ChEBI" id="CHEBI:17815"/>
        <dbReference type="ChEBI" id="CHEBI:57287"/>
        <dbReference type="ChEBI" id="CHEBI:58342"/>
        <dbReference type="ChEBI" id="CHEBI:64615"/>
        <dbReference type="EC" id="2.3.1.20"/>
    </reaction>
</comment>
<dbReference type="Pfam" id="PF00756">
    <property type="entry name" value="Esterase"/>
    <property type="match status" value="1"/>
</dbReference>
<dbReference type="EMBL" id="CADCUG010000046">
    <property type="protein sequence ID" value="CAA9327493.1"/>
    <property type="molecule type" value="Genomic_DNA"/>
</dbReference>
<dbReference type="InterPro" id="IPR029058">
    <property type="entry name" value="AB_hydrolase_fold"/>
</dbReference>
<keyword evidence="5" id="KW-0808">Transferase</keyword>
<dbReference type="InterPro" id="IPR050583">
    <property type="entry name" value="Mycobacterial_A85_antigen"/>
</dbReference>
<reference evidence="10" key="1">
    <citation type="submission" date="2020-02" db="EMBL/GenBank/DDBJ databases">
        <authorList>
            <person name="Meier V. D."/>
        </authorList>
    </citation>
    <scope>NUCLEOTIDE SEQUENCE</scope>
    <source>
        <strain evidence="10">AVDCRST_MAG29</strain>
    </source>
</reference>
<accession>A0A6J4L9H9</accession>
<dbReference type="GO" id="GO:0050348">
    <property type="term" value="F:trehalose O-mycolyltransferase activity"/>
    <property type="evidence" value="ECO:0007669"/>
    <property type="project" value="UniProtKB-EC"/>
</dbReference>
<evidence type="ECO:0000256" key="8">
    <source>
        <dbReference type="ARBA" id="ARBA00048109"/>
    </source>
</evidence>
<evidence type="ECO:0000256" key="9">
    <source>
        <dbReference type="SAM" id="Phobius"/>
    </source>
</evidence>
<gene>
    <name evidence="10" type="ORF">AVDCRST_MAG29-834</name>
</gene>
<comment type="catalytic activity">
    <reaction evidence="1">
        <text>2 alpha,alpha'-trehalose 6-mycolate = alpha,alpha'-trehalose 6,6'-bismycolate + alpha,alpha-trehalose</text>
        <dbReference type="Rhea" id="RHEA:23472"/>
        <dbReference type="ChEBI" id="CHEBI:16551"/>
        <dbReference type="ChEBI" id="CHEBI:18195"/>
        <dbReference type="ChEBI" id="CHEBI:18234"/>
        <dbReference type="EC" id="2.3.1.122"/>
    </reaction>
</comment>
<evidence type="ECO:0000256" key="3">
    <source>
        <dbReference type="ARBA" id="ARBA00012820"/>
    </source>
</evidence>
<evidence type="ECO:0000256" key="1">
    <source>
        <dbReference type="ARBA" id="ARBA00000697"/>
    </source>
</evidence>
<dbReference type="PROSITE" id="PS51318">
    <property type="entry name" value="TAT"/>
    <property type="match status" value="1"/>
</dbReference>
<dbReference type="SUPFAM" id="SSF53474">
    <property type="entry name" value="alpha/beta-Hydrolases"/>
    <property type="match status" value="1"/>
</dbReference>
<keyword evidence="9" id="KW-0812">Transmembrane</keyword>
<dbReference type="Gene3D" id="3.40.50.1820">
    <property type="entry name" value="alpha/beta hydrolase"/>
    <property type="match status" value="1"/>
</dbReference>
<evidence type="ECO:0000256" key="4">
    <source>
        <dbReference type="ARBA" id="ARBA00013244"/>
    </source>
</evidence>
<evidence type="ECO:0000256" key="6">
    <source>
        <dbReference type="ARBA" id="ARBA00023315"/>
    </source>
</evidence>
<keyword evidence="6" id="KW-0012">Acyltransferase</keyword>
<sequence length="277" mass="29436">MTASASPSGSVSRRAVLLGAGVAGAAVVGGTGWALLPERFQNRMPWAADPYIPDAPEGKVRLETVRSRFRQRDVDLFTAVPAGHRDGAGLPVVVVLHGASATAADFQPFGLGRFLTAAVEAGAPPFVLAGADGGVLRWEPDPGTGDDPQRMLLDEMPQWLLERGFDAQSRALWGWSMGGYGCLRAAELEPGWARAVAAFSPALSVGEAVFADAGNLADVPLGLWCGTDDPLYPAVTAFEAELLREPVIASYSEGAHTRYYWNEHTLDAFAFLASRLR</sequence>
<dbReference type="InterPro" id="IPR000801">
    <property type="entry name" value="Esterase-like"/>
</dbReference>
<dbReference type="EC" id="2.3.1.122" evidence="3"/>
<keyword evidence="9" id="KW-1133">Transmembrane helix</keyword>
<evidence type="ECO:0000256" key="5">
    <source>
        <dbReference type="ARBA" id="ARBA00022679"/>
    </source>
</evidence>